<proteinExistence type="predicted"/>
<reference evidence="5 6" key="1">
    <citation type="submission" date="2018-07" db="EMBL/GenBank/DDBJ databases">
        <title>Parabacteroides acidifaciens nov. sp., isolated from human feces.</title>
        <authorList>
            <person name="Wang Y.J."/>
        </authorList>
    </citation>
    <scope>NUCLEOTIDE SEQUENCE [LARGE SCALE GENOMIC DNA]</scope>
    <source>
        <strain evidence="5 6">426-9</strain>
    </source>
</reference>
<dbReference type="RefSeq" id="WP_115501269.1">
    <property type="nucleotide sequence ID" value="NZ_JACRTI010000080.1"/>
</dbReference>
<feature type="domain" description="Phospholipase D-like" evidence="3">
    <location>
        <begin position="905"/>
        <end position="1039"/>
    </location>
</feature>
<dbReference type="Proteomes" id="UP000629596">
    <property type="component" value="Unassembled WGS sequence"/>
</dbReference>
<dbReference type="InterPro" id="IPR045055">
    <property type="entry name" value="DNA2/NAM7-like"/>
</dbReference>
<evidence type="ECO:0000259" key="3">
    <source>
        <dbReference type="Pfam" id="PF13091"/>
    </source>
</evidence>
<evidence type="ECO:0000313" key="4">
    <source>
        <dbReference type="EMBL" id="MBC8603768.1"/>
    </source>
</evidence>
<dbReference type="SUPFAM" id="SSF52540">
    <property type="entry name" value="P-loop containing nucleoside triphosphate hydrolases"/>
    <property type="match status" value="1"/>
</dbReference>
<dbReference type="SUPFAM" id="SSF56024">
    <property type="entry name" value="Phospholipase D/nuclease"/>
    <property type="match status" value="1"/>
</dbReference>
<evidence type="ECO:0000259" key="2">
    <source>
        <dbReference type="Pfam" id="PF13087"/>
    </source>
</evidence>
<evidence type="ECO:0000313" key="7">
    <source>
        <dbReference type="Proteomes" id="UP000629596"/>
    </source>
</evidence>
<accession>A0A3D8H932</accession>
<sequence>MDKKLLKYWKNCLLDAERKNRSLKKEARITLRIGDKIPEFILRKDIPLLFSKEKQKEKDEKRKVQIAPCVLLPEYENGWTSKQNTPDYPFLITATLLPDGTFQVCDNKAERVPVFVRMFLEPNARNDRTIASLSNVDRLLSEFDTEETDWKKYWAACETLFWNATGLTFREMNYADKPEIVVVKAPGRGMAQKIINLYDKLLESKASHTLLELLIRKKQETLLPVPNKQRVYCNKEHWAQMSDEFPLSVSQRETLAMYTEPDSSDIFAVNGPPGTGKTTFLQTVIANRIVHTVLNHPDDPDIIVASSANNQAITNILKDFKIEQPTEDKPVDPLSLRWLPGLDTLGLYLSGKDEQKDLYKMMFNTKGDGFPNEYDDPARLEEYRRFYLEHFNRFFKTSCHNEIACQRFLRRRMKEIRKEIEVCLNVASLKQYGYEMEDKGFVGKLIRKLQKLPSYEEVIKGWEQTKDFKDRYDRLTANPEYSALPYTEDMAVRLDISYRYLLFWYAIHDREAEFIRRLAECDKEEETRGREDYTERLKRLACVMPVFISTFHSLPKYMVCVDSGEWDAPLYDSIDLLIVDESGQVSPELAIPSFSLAKQAILVGDVEQIEPIWSISEEYSCINLKRFGLISSESDKMYAFLRENGFLSSSGSIMKMARKSCRFEVAGERGAFLTEHRRCVDPIIAYCNDYIYHGRLLPKKGNNVKYKALPSKGYVHVNGVSEKGGTGSVLNKAEAAAIVSWLEKEKDNLERAYKDPINKIVAIVTPFKAQEETICNLAKASPEAEAFTGMTIGTVHSLQGAQCPVVIFSSVNSPGDASYFMEQGGKYNMLNVAVSRAQYHFLVFGNMNIFHPERNTPVGNLAKWLFDDPANEISGNFIYQQKEPLCRYQPAERLSTLEAHIGLLQQALKEATKRLLIVSPFISIRAIEHDDLIPRIWETVRRGVEVVVYSDSRLDYNGRTGLLKEEANAGRQALIENGVKLVLLKGIHNKSLAIDNDVLVEGSFNWLSASRDEAYSRHECSIKLLHPEATKHISNLMKELDRIEPEAVLFEPLPVFAGFFDADPIDACTDADLADFKRRIQQLEIQKKNVSESIRRTRERYPRHYEPWSEEECRILQELMQKTNDIEIFCACLQRTPNSIRIKVEGKNQM</sequence>
<gene>
    <name evidence="5" type="ORF">DWU89_19330</name>
    <name evidence="4" type="ORF">H8784_18835</name>
</gene>
<dbReference type="Proteomes" id="UP000256321">
    <property type="component" value="Unassembled WGS sequence"/>
</dbReference>
<evidence type="ECO:0000313" key="6">
    <source>
        <dbReference type="Proteomes" id="UP000256321"/>
    </source>
</evidence>
<dbReference type="InterPro" id="IPR047187">
    <property type="entry name" value="SF1_C_Upf1"/>
</dbReference>
<protein>
    <recommendedName>
        <fullName evidence="8">PLD phosphodiesterase domain-containing protein</fullName>
    </recommendedName>
</protein>
<keyword evidence="7" id="KW-1185">Reference proteome</keyword>
<dbReference type="Pfam" id="PF13091">
    <property type="entry name" value="PLDc_2"/>
    <property type="match status" value="1"/>
</dbReference>
<dbReference type="EMBL" id="JACRTI010000080">
    <property type="protein sequence ID" value="MBC8603768.1"/>
    <property type="molecule type" value="Genomic_DNA"/>
</dbReference>
<organism evidence="5 6">
    <name type="scientific">Parabacteroides acidifaciens</name>
    <dbReference type="NCBI Taxonomy" id="2290935"/>
    <lineage>
        <taxon>Bacteria</taxon>
        <taxon>Pseudomonadati</taxon>
        <taxon>Bacteroidota</taxon>
        <taxon>Bacteroidia</taxon>
        <taxon>Bacteroidales</taxon>
        <taxon>Tannerellaceae</taxon>
        <taxon>Parabacteroides</taxon>
    </lineage>
</organism>
<dbReference type="InterPro" id="IPR027417">
    <property type="entry name" value="P-loop_NTPase"/>
</dbReference>
<dbReference type="CDD" id="cd18808">
    <property type="entry name" value="SF1_C_Upf1"/>
    <property type="match status" value="1"/>
</dbReference>
<evidence type="ECO:0008006" key="8">
    <source>
        <dbReference type="Google" id="ProtNLM"/>
    </source>
</evidence>
<dbReference type="Gene3D" id="3.40.50.300">
    <property type="entry name" value="P-loop containing nucleotide triphosphate hydrolases"/>
    <property type="match status" value="2"/>
</dbReference>
<name>A0A3D8H932_9BACT</name>
<dbReference type="AlphaFoldDB" id="A0A3D8H932"/>
<dbReference type="EMBL" id="QREV01000080">
    <property type="protein sequence ID" value="RDU47484.1"/>
    <property type="molecule type" value="Genomic_DNA"/>
</dbReference>
<evidence type="ECO:0000313" key="5">
    <source>
        <dbReference type="EMBL" id="RDU47484.1"/>
    </source>
</evidence>
<dbReference type="InterPro" id="IPR041679">
    <property type="entry name" value="DNA2/NAM7-like_C"/>
</dbReference>
<dbReference type="PANTHER" id="PTHR10887">
    <property type="entry name" value="DNA2/NAM7 HELICASE FAMILY"/>
    <property type="match status" value="1"/>
</dbReference>
<dbReference type="PANTHER" id="PTHR10887:SF530">
    <property type="entry name" value="SUPERFAMILY I DNA HELICASES"/>
    <property type="match status" value="1"/>
</dbReference>
<feature type="coiled-coil region" evidence="1">
    <location>
        <begin position="1073"/>
        <end position="1100"/>
    </location>
</feature>
<dbReference type="Pfam" id="PF13087">
    <property type="entry name" value="AAA_12"/>
    <property type="match status" value="1"/>
</dbReference>
<comment type="caution">
    <text evidence="5">The sequence shown here is derived from an EMBL/GenBank/DDBJ whole genome shotgun (WGS) entry which is preliminary data.</text>
</comment>
<dbReference type="Gene3D" id="3.30.870.10">
    <property type="entry name" value="Endonuclease Chain A"/>
    <property type="match status" value="1"/>
</dbReference>
<keyword evidence="1" id="KW-0175">Coiled coil</keyword>
<evidence type="ECO:0000256" key="1">
    <source>
        <dbReference type="SAM" id="Coils"/>
    </source>
</evidence>
<reference evidence="4 7" key="2">
    <citation type="submission" date="2020-08" db="EMBL/GenBank/DDBJ databases">
        <title>Genome public.</title>
        <authorList>
            <person name="Liu C."/>
            <person name="Sun Q."/>
        </authorList>
    </citation>
    <scope>NUCLEOTIDE SEQUENCE [LARGE SCALE GENOMIC DNA]</scope>
    <source>
        <strain evidence="4 7">426_9</strain>
    </source>
</reference>
<feature type="domain" description="DNA2/NAM7 helicase-like C-terminal" evidence="2">
    <location>
        <begin position="668"/>
        <end position="847"/>
    </location>
</feature>
<dbReference type="InterPro" id="IPR025202">
    <property type="entry name" value="PLD-like_dom"/>
</dbReference>